<dbReference type="RefSeq" id="WP_121906525.1">
    <property type="nucleotide sequence ID" value="NZ_REFC01000011.1"/>
</dbReference>
<dbReference type="GO" id="GO:0005737">
    <property type="term" value="C:cytoplasm"/>
    <property type="evidence" value="ECO:0007669"/>
    <property type="project" value="TreeGrafter"/>
</dbReference>
<proteinExistence type="predicted"/>
<name>A0A3L9Z4Z4_9FLAO</name>
<accession>A0A3L9Z4Z4</accession>
<dbReference type="AlphaFoldDB" id="A0A3L9Z4Z4"/>
<protein>
    <submittedName>
        <fullName evidence="3">Glycine/D-amino acid oxidase-like deaminating enzyme</fullName>
    </submittedName>
</protein>
<dbReference type="InterPro" id="IPR006076">
    <property type="entry name" value="FAD-dep_OxRdtase"/>
</dbReference>
<dbReference type="SUPFAM" id="SSF51971">
    <property type="entry name" value="Nucleotide-binding domain"/>
    <property type="match status" value="1"/>
</dbReference>
<keyword evidence="4" id="KW-1185">Reference proteome</keyword>
<feature type="domain" description="FAD dependent oxidoreductase" evidence="2">
    <location>
        <begin position="5"/>
        <end position="336"/>
    </location>
</feature>
<evidence type="ECO:0000259" key="2">
    <source>
        <dbReference type="Pfam" id="PF01266"/>
    </source>
</evidence>
<dbReference type="Pfam" id="PF01266">
    <property type="entry name" value="DAO"/>
    <property type="match status" value="1"/>
</dbReference>
<organism evidence="3 4">
    <name type="scientific">Ulvibacter antarcticus</name>
    <dbReference type="NCBI Taxonomy" id="442714"/>
    <lineage>
        <taxon>Bacteria</taxon>
        <taxon>Pseudomonadati</taxon>
        <taxon>Bacteroidota</taxon>
        <taxon>Flavobacteriia</taxon>
        <taxon>Flavobacteriales</taxon>
        <taxon>Flavobacteriaceae</taxon>
        <taxon>Ulvibacter</taxon>
    </lineage>
</organism>
<evidence type="ECO:0000256" key="1">
    <source>
        <dbReference type="ARBA" id="ARBA00023002"/>
    </source>
</evidence>
<dbReference type="Gene3D" id="3.30.9.10">
    <property type="entry name" value="D-Amino Acid Oxidase, subunit A, domain 2"/>
    <property type="match status" value="1"/>
</dbReference>
<dbReference type="Gene3D" id="3.50.50.60">
    <property type="entry name" value="FAD/NAD(P)-binding domain"/>
    <property type="match status" value="1"/>
</dbReference>
<dbReference type="Proteomes" id="UP000271339">
    <property type="component" value="Unassembled WGS sequence"/>
</dbReference>
<dbReference type="GO" id="GO:0016491">
    <property type="term" value="F:oxidoreductase activity"/>
    <property type="evidence" value="ECO:0007669"/>
    <property type="project" value="UniProtKB-KW"/>
</dbReference>
<dbReference type="InterPro" id="IPR036188">
    <property type="entry name" value="FAD/NAD-bd_sf"/>
</dbReference>
<gene>
    <name evidence="3" type="ORF">BXY75_0965</name>
</gene>
<dbReference type="SUPFAM" id="SSF54373">
    <property type="entry name" value="FAD-linked reductases, C-terminal domain"/>
    <property type="match status" value="1"/>
</dbReference>
<keyword evidence="1" id="KW-0560">Oxidoreductase</keyword>
<reference evidence="3 4" key="1">
    <citation type="submission" date="2018-10" db="EMBL/GenBank/DDBJ databases">
        <title>Genomic Encyclopedia of Archaeal and Bacterial Type Strains, Phase II (KMG-II): from individual species to whole genera.</title>
        <authorList>
            <person name="Goeker M."/>
        </authorList>
    </citation>
    <scope>NUCLEOTIDE SEQUENCE [LARGE SCALE GENOMIC DNA]</scope>
    <source>
        <strain evidence="3 4">DSM 23424</strain>
    </source>
</reference>
<dbReference type="PANTHER" id="PTHR13847">
    <property type="entry name" value="SARCOSINE DEHYDROGENASE-RELATED"/>
    <property type="match status" value="1"/>
</dbReference>
<evidence type="ECO:0000313" key="3">
    <source>
        <dbReference type="EMBL" id="RMA66539.1"/>
    </source>
</evidence>
<dbReference type="PANTHER" id="PTHR13847:SF289">
    <property type="entry name" value="GLYCINE OXIDASE"/>
    <property type="match status" value="1"/>
</dbReference>
<dbReference type="EMBL" id="REFC01000011">
    <property type="protein sequence ID" value="RMA66539.1"/>
    <property type="molecule type" value="Genomic_DNA"/>
</dbReference>
<dbReference type="OrthoDB" id="214253at2"/>
<evidence type="ECO:0000313" key="4">
    <source>
        <dbReference type="Proteomes" id="UP000271339"/>
    </source>
</evidence>
<comment type="caution">
    <text evidence="3">The sequence shown here is derived from an EMBL/GenBank/DDBJ whole genome shotgun (WGS) entry which is preliminary data.</text>
</comment>
<sequence>MKQVDYIVVGLGIAGISFCEQLQRHAKSFVAVDSGLNTATKVSGGVLNPVVLKRFTLAWKAKEQFSGSLQFYKELSEKLGEKLLVEMPVYRILNNVEEQNDWVVASDKRDLSPFISSEIIANINPNVIAPLGFGSVHSAGRIDPSVVVSKYKAYLQKNDSLLSETFDYSEFSEVSETKEKYTVRYKNIVAKRIVFAQGAFSFENPMFPKLLTAKGKLVLIPNKGEYIIISAPELQLNVLLKGPVYVIPLGNDTYKVGATYDRDNSKTETTDKAREEIVAKLKRIILCDFEIIDQEAGIRPTTIDRRPLLGTTIEKPHIAFFTGLGTHGILGAPFLSDALYNHLENNVKLPEEMDLKRWLR</sequence>